<name>A0ABV5SBS8_9ACTN</name>
<protein>
    <submittedName>
        <fullName evidence="1">Uncharacterized protein</fullName>
    </submittedName>
</protein>
<organism evidence="1 2">
    <name type="scientific">Nonomuraea helvata</name>
    <dbReference type="NCBI Taxonomy" id="37484"/>
    <lineage>
        <taxon>Bacteria</taxon>
        <taxon>Bacillati</taxon>
        <taxon>Actinomycetota</taxon>
        <taxon>Actinomycetes</taxon>
        <taxon>Streptosporangiales</taxon>
        <taxon>Streptosporangiaceae</taxon>
        <taxon>Nonomuraea</taxon>
    </lineage>
</organism>
<dbReference type="EMBL" id="JBHMBW010000054">
    <property type="protein sequence ID" value="MFB9629152.1"/>
    <property type="molecule type" value="Genomic_DNA"/>
</dbReference>
<dbReference type="Proteomes" id="UP001589532">
    <property type="component" value="Unassembled WGS sequence"/>
</dbReference>
<comment type="caution">
    <text evidence="1">The sequence shown here is derived from an EMBL/GenBank/DDBJ whole genome shotgun (WGS) entry which is preliminary data.</text>
</comment>
<accession>A0ABV5SBS8</accession>
<gene>
    <name evidence="1" type="ORF">ACFFSA_39270</name>
</gene>
<dbReference type="RefSeq" id="WP_344985947.1">
    <property type="nucleotide sequence ID" value="NZ_BAAAXV010000001.1"/>
</dbReference>
<evidence type="ECO:0000313" key="1">
    <source>
        <dbReference type="EMBL" id="MFB9629152.1"/>
    </source>
</evidence>
<keyword evidence="2" id="KW-1185">Reference proteome</keyword>
<proteinExistence type="predicted"/>
<reference evidence="1 2" key="1">
    <citation type="submission" date="2024-09" db="EMBL/GenBank/DDBJ databases">
        <authorList>
            <person name="Sun Q."/>
            <person name="Mori K."/>
        </authorList>
    </citation>
    <scope>NUCLEOTIDE SEQUENCE [LARGE SCALE GENOMIC DNA]</scope>
    <source>
        <strain evidence="1 2">JCM 3143</strain>
    </source>
</reference>
<evidence type="ECO:0000313" key="2">
    <source>
        <dbReference type="Proteomes" id="UP001589532"/>
    </source>
</evidence>
<sequence length="59" mass="6173">MSNASRLERSRLAASEALVPGDAAGIELMSTGHNEISNIGLTVRPRTPLEGAANVELDL</sequence>